<protein>
    <submittedName>
        <fullName evidence="2">Uncharacterized protein</fullName>
    </submittedName>
</protein>
<dbReference type="AlphaFoldDB" id="A0A916E6C4"/>
<dbReference type="EMBL" id="CAGKOT010000017">
    <property type="protein sequence ID" value="CAB5362595.1"/>
    <property type="molecule type" value="Genomic_DNA"/>
</dbReference>
<gene>
    <name evidence="2" type="ORF">CHRIB12_LOCUS9189</name>
</gene>
<feature type="compositionally biased region" description="Basic and acidic residues" evidence="1">
    <location>
        <begin position="13"/>
        <end position="38"/>
    </location>
</feature>
<evidence type="ECO:0000313" key="2">
    <source>
        <dbReference type="EMBL" id="CAB5362595.1"/>
    </source>
</evidence>
<accession>A0A916E6C4</accession>
<name>A0A916E6C4_9GLOM</name>
<evidence type="ECO:0000313" key="3">
    <source>
        <dbReference type="Proteomes" id="UP000684084"/>
    </source>
</evidence>
<proteinExistence type="predicted"/>
<comment type="caution">
    <text evidence="2">The sequence shown here is derived from an EMBL/GenBank/DDBJ whole genome shotgun (WGS) entry which is preliminary data.</text>
</comment>
<organism evidence="2 3">
    <name type="scientific">Rhizophagus irregularis</name>
    <dbReference type="NCBI Taxonomy" id="588596"/>
    <lineage>
        <taxon>Eukaryota</taxon>
        <taxon>Fungi</taxon>
        <taxon>Fungi incertae sedis</taxon>
        <taxon>Mucoromycota</taxon>
        <taxon>Glomeromycotina</taxon>
        <taxon>Glomeromycetes</taxon>
        <taxon>Glomerales</taxon>
        <taxon>Glomeraceae</taxon>
        <taxon>Rhizophagus</taxon>
    </lineage>
</organism>
<reference evidence="2" key="1">
    <citation type="submission" date="2020-05" db="EMBL/GenBank/DDBJ databases">
        <authorList>
            <person name="Rincon C."/>
            <person name="Sanders R I."/>
            <person name="Robbins C."/>
            <person name="Chaturvedi A."/>
        </authorList>
    </citation>
    <scope>NUCLEOTIDE SEQUENCE</scope>
    <source>
        <strain evidence="2">CHB12</strain>
    </source>
</reference>
<sequence length="78" mass="9245">MKWQSVLGWFPTEESRSDEEAKQFEEADDEKSKEDRRYRAGMYNPTPKSQEPSAVDQDCRELPGKKFIYIFLIFSFSI</sequence>
<dbReference type="OrthoDB" id="2435353at2759"/>
<dbReference type="Proteomes" id="UP000684084">
    <property type="component" value="Unassembled WGS sequence"/>
</dbReference>
<evidence type="ECO:0000256" key="1">
    <source>
        <dbReference type="SAM" id="MobiDB-lite"/>
    </source>
</evidence>
<feature type="region of interest" description="Disordered" evidence="1">
    <location>
        <begin position="1"/>
        <end position="57"/>
    </location>
</feature>